<keyword evidence="1" id="KW-1133">Transmembrane helix</keyword>
<evidence type="ECO:0000313" key="3">
    <source>
        <dbReference type="EMBL" id="VBB80914.1"/>
    </source>
</evidence>
<proteinExistence type="predicted"/>
<feature type="transmembrane region" description="Helical" evidence="1">
    <location>
        <begin position="144"/>
        <end position="168"/>
    </location>
</feature>
<dbReference type="Proteomes" id="UP000280685">
    <property type="component" value="Chromosome 5"/>
</dbReference>
<protein>
    <recommendedName>
        <fullName evidence="2">DUF7704 domain-containing protein</fullName>
    </recommendedName>
</protein>
<accession>A0ABY6SC22</accession>
<dbReference type="EMBL" id="LR026968">
    <property type="protein sequence ID" value="VBB80914.1"/>
    <property type="molecule type" value="Genomic_DNA"/>
</dbReference>
<organism evidence="3 4">
    <name type="scientific">Podospora comata</name>
    <dbReference type="NCBI Taxonomy" id="48703"/>
    <lineage>
        <taxon>Eukaryota</taxon>
        <taxon>Fungi</taxon>
        <taxon>Dikarya</taxon>
        <taxon>Ascomycota</taxon>
        <taxon>Pezizomycotina</taxon>
        <taxon>Sordariomycetes</taxon>
        <taxon>Sordariomycetidae</taxon>
        <taxon>Sordariales</taxon>
        <taxon>Podosporaceae</taxon>
        <taxon>Podospora</taxon>
    </lineage>
</organism>
<evidence type="ECO:0000313" key="4">
    <source>
        <dbReference type="Proteomes" id="UP000280685"/>
    </source>
</evidence>
<dbReference type="InterPro" id="IPR056121">
    <property type="entry name" value="DUF7704"/>
</dbReference>
<feature type="transmembrane region" description="Helical" evidence="1">
    <location>
        <begin position="106"/>
        <end position="124"/>
    </location>
</feature>
<dbReference type="PANTHER" id="PTHR37019">
    <property type="entry name" value="CHROMOSOME 1, WHOLE GENOME SHOTGUN SEQUENCE"/>
    <property type="match status" value="1"/>
</dbReference>
<evidence type="ECO:0000256" key="1">
    <source>
        <dbReference type="SAM" id="Phobius"/>
    </source>
</evidence>
<dbReference type="Pfam" id="PF24803">
    <property type="entry name" value="DUF7704"/>
    <property type="match status" value="1"/>
</dbReference>
<keyword evidence="1" id="KW-0812">Transmembrane</keyword>
<name>A0ABY6SC22_PODCO</name>
<evidence type="ECO:0000259" key="2">
    <source>
        <dbReference type="Pfam" id="PF24803"/>
    </source>
</evidence>
<keyword evidence="1" id="KW-0472">Membrane</keyword>
<keyword evidence="4" id="KW-1185">Reference proteome</keyword>
<feature type="domain" description="DUF7704" evidence="2">
    <location>
        <begin position="52"/>
        <end position="169"/>
    </location>
</feature>
<feature type="transmembrane region" description="Helical" evidence="1">
    <location>
        <begin position="80"/>
        <end position="99"/>
    </location>
</feature>
<reference evidence="3" key="1">
    <citation type="submission" date="2018-02" db="EMBL/GenBank/DDBJ databases">
        <authorList>
            <person name="Silar P."/>
        </authorList>
    </citation>
    <scope>NUCLEOTIDE SEQUENCE [LARGE SCALE GENOMIC DNA]</scope>
    <source>
        <strain evidence="3">T</strain>
    </source>
</reference>
<gene>
    <name evidence="3" type="ORF">PODCO_500392</name>
</gene>
<dbReference type="PANTHER" id="PTHR37019:SF2">
    <property type="entry name" value="EXPERA DOMAIN-CONTAINING PROTEIN"/>
    <property type="match status" value="1"/>
</dbReference>
<sequence>MRATTASSQQPTRIHENHVTQACSFPTNKQPLKIPPFLEAYRVAMINSGAYSYFNRQLPPDLLYTSKTTQPPDFSPQAEIVTLQLINVFLLLAGLAVVCCFSKDRFVVKGYCTVVALADYGHIWSVYKGLGPEAFWEFGKWNDLVWGGVLASALLNLVRWGVVFDVFGRLKDGEEKVKTKYARAGYEQNHSTI</sequence>